<dbReference type="PIRSF" id="PIRSF000429">
    <property type="entry name" value="Ac-CoA_Ac_transf"/>
    <property type="match status" value="1"/>
</dbReference>
<dbReference type="PANTHER" id="PTHR42870:SF1">
    <property type="entry name" value="NON-SPECIFIC LIPID-TRANSFER PROTEIN-LIKE 2"/>
    <property type="match status" value="1"/>
</dbReference>
<name>A0A318K5Q8_9NOCA</name>
<dbReference type="InterPro" id="IPR055140">
    <property type="entry name" value="Thiolase_C_2"/>
</dbReference>
<keyword evidence="3" id="KW-1185">Reference proteome</keyword>
<dbReference type="SUPFAM" id="SSF53901">
    <property type="entry name" value="Thiolase-like"/>
    <property type="match status" value="1"/>
</dbReference>
<dbReference type="Pfam" id="PF22691">
    <property type="entry name" value="Thiolase_C_1"/>
    <property type="match status" value="1"/>
</dbReference>
<evidence type="ECO:0000313" key="2">
    <source>
        <dbReference type="EMBL" id="PXX66979.1"/>
    </source>
</evidence>
<proteinExistence type="predicted"/>
<reference evidence="2 3" key="1">
    <citation type="submission" date="2018-05" db="EMBL/GenBank/DDBJ databases">
        <title>Genomic Encyclopedia of Type Strains, Phase IV (KMG-IV): sequencing the most valuable type-strain genomes for metagenomic binning, comparative biology and taxonomic classification.</title>
        <authorList>
            <person name="Goeker M."/>
        </authorList>
    </citation>
    <scope>NUCLEOTIDE SEQUENCE [LARGE SCALE GENOMIC DNA]</scope>
    <source>
        <strain evidence="2 3">DSM 44704</strain>
    </source>
</reference>
<dbReference type="RefSeq" id="WP_040730452.1">
    <property type="nucleotide sequence ID" value="NZ_QJKF01000003.1"/>
</dbReference>
<dbReference type="EMBL" id="QJKF01000003">
    <property type="protein sequence ID" value="PXX66979.1"/>
    <property type="molecule type" value="Genomic_DNA"/>
</dbReference>
<organism evidence="2 3">
    <name type="scientific">Nocardia tenerifensis</name>
    <dbReference type="NCBI Taxonomy" id="228006"/>
    <lineage>
        <taxon>Bacteria</taxon>
        <taxon>Bacillati</taxon>
        <taxon>Actinomycetota</taxon>
        <taxon>Actinomycetes</taxon>
        <taxon>Mycobacteriales</taxon>
        <taxon>Nocardiaceae</taxon>
        <taxon>Nocardia</taxon>
    </lineage>
</organism>
<dbReference type="InterPro" id="IPR002155">
    <property type="entry name" value="Thiolase"/>
</dbReference>
<dbReference type="GO" id="GO:0016747">
    <property type="term" value="F:acyltransferase activity, transferring groups other than amino-acyl groups"/>
    <property type="evidence" value="ECO:0007669"/>
    <property type="project" value="InterPro"/>
</dbReference>
<feature type="domain" description="Thiolase C-terminal" evidence="1">
    <location>
        <begin position="251"/>
        <end position="377"/>
    </location>
</feature>
<dbReference type="CDD" id="cd00829">
    <property type="entry name" value="SCP-x_thiolase"/>
    <property type="match status" value="1"/>
</dbReference>
<dbReference type="AlphaFoldDB" id="A0A318K5Q8"/>
<dbReference type="NCBIfam" id="NF006180">
    <property type="entry name" value="PRK08313.1"/>
    <property type="match status" value="1"/>
</dbReference>
<dbReference type="PANTHER" id="PTHR42870">
    <property type="entry name" value="ACETYL-COA C-ACETYLTRANSFERASE"/>
    <property type="match status" value="1"/>
</dbReference>
<accession>A0A318K5Q8</accession>
<dbReference type="OrthoDB" id="9785768at2"/>
<evidence type="ECO:0000313" key="3">
    <source>
        <dbReference type="Proteomes" id="UP000247569"/>
    </source>
</evidence>
<keyword evidence="2" id="KW-0808">Transferase</keyword>
<dbReference type="Proteomes" id="UP000247569">
    <property type="component" value="Unassembled WGS sequence"/>
</dbReference>
<dbReference type="Gene3D" id="3.40.47.10">
    <property type="match status" value="1"/>
</dbReference>
<dbReference type="InterPro" id="IPR016039">
    <property type="entry name" value="Thiolase-like"/>
</dbReference>
<sequence length="389" mass="40862">MSFPAAVLGTGQTHHVTKRTDVSMAGMCREAIDRALVDAGLTIADIDAVVVGKAPDLFEGVMMPELYLADALGATGKPLLRVHTAGSVGGSTGVVAANLVQAGVHKRVLAVAWEKQSESNAMWALSIPVPFTMPVGAGAGGYFAPHVRSYIRRSNAPSHIGAMVAVKDRRNGAKNPLAHLKQPDITLESVLASQMLWDPIRFDETCPSSDGACAVVIGDEAAATAVEATGKKVAWVHGTAMRTEPTTFAGRDQVNPQAGQDAAAALWKAAGITDPLNEIDVAEIYVPFSWFEPMWLENLGFVPQGDGWKLTDKGETEIGGILPVNPSGGVLSSNPIGASGLIRFAEAAKQVMQRAGAYQVEGARKAFGHAYGGGSQYFSMWVVGADRLS</sequence>
<comment type="caution">
    <text evidence="2">The sequence shown here is derived from an EMBL/GenBank/DDBJ whole genome shotgun (WGS) entry which is preliminary data.</text>
</comment>
<protein>
    <submittedName>
        <fullName evidence="2">Acetyl-CoA C-acetyltransferase</fullName>
    </submittedName>
</protein>
<gene>
    <name evidence="2" type="ORF">DFR70_103735</name>
</gene>
<evidence type="ECO:0000259" key="1">
    <source>
        <dbReference type="Pfam" id="PF22691"/>
    </source>
</evidence>